<dbReference type="InterPro" id="IPR032675">
    <property type="entry name" value="LRR_dom_sf"/>
</dbReference>
<dbReference type="Gene3D" id="3.80.10.10">
    <property type="entry name" value="Ribonuclease Inhibitor"/>
    <property type="match status" value="2"/>
</dbReference>
<sequence length="588" mass="64713">MSRAGSENYLEGLPGILVQEIFLKLDVESLCRAASLSRILHSSASQVLSLLPVVDFSGFSPDSRVLEYVLRDNNVLRSLTLDCRRLNDSSIRIFTKGHLQELVLLKCSHFSSLLLAAIGESCPNLKTLKLGMVRRTVDEPSLMYEEGFSVILKVCSQLETFSVKLQDRNGCSIDFGSVAHLLPETVKVLQLKTTYVKHMTHLIRNRIGSGLVLLSLAMDVITDNLIYHITHNLRLLVTLDLEDRPRSSPQLHSDFSNHGLQLLATCSRLIDLSVVRRREHVPATFRMVNDFGMFLLVEGCKNLESVKLGGFSRVTDAGFASILLSCKQLRKFEVINSFFLSDLAFHDLGNTSCSLVDVRLPSCSLLTSEAVQSIALCKNLEMLDFGGCKSVADQGLESLSSLTRLTTLYLSGIDITDSGLRALGCGNAPIGSLSLRYCKRVTDRGLTFLLQEGGIIASSLTILDLGFMPGILDKSIFTIIEACVLITDLCIRSCFYITDASIEALTSNYGAEKRKRPLRRLDLCNCSGLTPNCFKSLGRNCFTGLHWLGVGSTRLSKRDTLVTRTSLIICFSGCEMGCGEDCADLMEA</sequence>
<proteinExistence type="predicted"/>
<dbReference type="GO" id="GO:0019005">
    <property type="term" value="C:SCF ubiquitin ligase complex"/>
    <property type="evidence" value="ECO:0007669"/>
    <property type="project" value="TreeGrafter"/>
</dbReference>
<protein>
    <recommendedName>
        <fullName evidence="1">F-box/LRR-repeat protein 15-like leucin rich repeat domain-containing protein</fullName>
    </recommendedName>
</protein>
<dbReference type="Proteomes" id="UP000825729">
    <property type="component" value="Unassembled WGS sequence"/>
</dbReference>
<organism evidence="2 3">
    <name type="scientific">Aristolochia fimbriata</name>
    <name type="common">White veined hardy Dutchman's pipe vine</name>
    <dbReference type="NCBI Taxonomy" id="158543"/>
    <lineage>
        <taxon>Eukaryota</taxon>
        <taxon>Viridiplantae</taxon>
        <taxon>Streptophyta</taxon>
        <taxon>Embryophyta</taxon>
        <taxon>Tracheophyta</taxon>
        <taxon>Spermatophyta</taxon>
        <taxon>Magnoliopsida</taxon>
        <taxon>Magnoliidae</taxon>
        <taxon>Piperales</taxon>
        <taxon>Aristolochiaceae</taxon>
        <taxon>Aristolochia</taxon>
    </lineage>
</organism>
<dbReference type="GO" id="GO:0031146">
    <property type="term" value="P:SCF-dependent proteasomal ubiquitin-dependent protein catabolic process"/>
    <property type="evidence" value="ECO:0007669"/>
    <property type="project" value="TreeGrafter"/>
</dbReference>
<gene>
    <name evidence="2" type="ORF">H6P81_008849</name>
</gene>
<dbReference type="EMBL" id="JAINDJ010000004">
    <property type="protein sequence ID" value="KAG9448884.1"/>
    <property type="molecule type" value="Genomic_DNA"/>
</dbReference>
<dbReference type="PANTHER" id="PTHR13318:SF225">
    <property type="entry name" value="F-BOX DOMAIN-CONTAINING PROTEIN"/>
    <property type="match status" value="1"/>
</dbReference>
<reference evidence="2 3" key="1">
    <citation type="submission" date="2021-07" db="EMBL/GenBank/DDBJ databases">
        <title>The Aristolochia fimbriata genome: insights into angiosperm evolution, floral development and chemical biosynthesis.</title>
        <authorList>
            <person name="Jiao Y."/>
        </authorList>
    </citation>
    <scope>NUCLEOTIDE SEQUENCE [LARGE SCALE GENOMIC DNA]</scope>
    <source>
        <strain evidence="2">IBCAS-2021</strain>
        <tissue evidence="2">Leaf</tissue>
    </source>
</reference>
<dbReference type="InterPro" id="IPR057207">
    <property type="entry name" value="FBXL15_LRR"/>
</dbReference>
<comment type="caution">
    <text evidence="2">The sequence shown here is derived from an EMBL/GenBank/DDBJ whole genome shotgun (WGS) entry which is preliminary data.</text>
</comment>
<dbReference type="SMART" id="SM00367">
    <property type="entry name" value="LRR_CC"/>
    <property type="match status" value="8"/>
</dbReference>
<dbReference type="AlphaFoldDB" id="A0AAV7EKK3"/>
<name>A0AAV7EKK3_ARIFI</name>
<evidence type="ECO:0000259" key="1">
    <source>
        <dbReference type="Pfam" id="PF25372"/>
    </source>
</evidence>
<dbReference type="InterPro" id="IPR006553">
    <property type="entry name" value="Leu-rich_rpt_Cys-con_subtyp"/>
</dbReference>
<dbReference type="SUPFAM" id="SSF52047">
    <property type="entry name" value="RNI-like"/>
    <property type="match status" value="2"/>
</dbReference>
<dbReference type="Pfam" id="PF25372">
    <property type="entry name" value="DUF7885"/>
    <property type="match status" value="1"/>
</dbReference>
<evidence type="ECO:0000313" key="2">
    <source>
        <dbReference type="EMBL" id="KAG9448884.1"/>
    </source>
</evidence>
<dbReference type="PANTHER" id="PTHR13318">
    <property type="entry name" value="PARTNER OF PAIRED, ISOFORM B-RELATED"/>
    <property type="match status" value="1"/>
</dbReference>
<keyword evidence="3" id="KW-1185">Reference proteome</keyword>
<feature type="domain" description="F-box/LRR-repeat protein 15-like leucin rich repeat" evidence="1">
    <location>
        <begin position="55"/>
        <end position="578"/>
    </location>
</feature>
<accession>A0AAV7EKK3</accession>
<evidence type="ECO:0000313" key="3">
    <source>
        <dbReference type="Proteomes" id="UP000825729"/>
    </source>
</evidence>